<dbReference type="GO" id="GO:0005524">
    <property type="term" value="F:ATP binding"/>
    <property type="evidence" value="ECO:0007669"/>
    <property type="project" value="UniProtKB-UniRule"/>
</dbReference>
<evidence type="ECO:0000256" key="6">
    <source>
        <dbReference type="SAM" id="MobiDB-lite"/>
    </source>
</evidence>
<feature type="compositionally biased region" description="Basic residues" evidence="6">
    <location>
        <begin position="524"/>
        <end position="533"/>
    </location>
</feature>
<protein>
    <submittedName>
        <fullName evidence="8">UvrD/REP helicase N-terminal domain-containing protein</fullName>
    </submittedName>
</protein>
<feature type="compositionally biased region" description="Basic residues" evidence="6">
    <location>
        <begin position="601"/>
        <end position="610"/>
    </location>
</feature>
<dbReference type="GO" id="GO:0043138">
    <property type="term" value="F:3'-5' DNA helicase activity"/>
    <property type="evidence" value="ECO:0007669"/>
    <property type="project" value="TreeGrafter"/>
</dbReference>
<evidence type="ECO:0000256" key="3">
    <source>
        <dbReference type="ARBA" id="ARBA00022806"/>
    </source>
</evidence>
<dbReference type="STRING" id="648782.SAMN04488554_0478"/>
<feature type="domain" description="UvrD-like helicase ATP-binding" evidence="7">
    <location>
        <begin position="13"/>
        <end position="320"/>
    </location>
</feature>
<keyword evidence="4 5" id="KW-0067">ATP-binding</keyword>
<dbReference type="PANTHER" id="PTHR11070:SF59">
    <property type="entry name" value="DNA 3'-5' HELICASE"/>
    <property type="match status" value="1"/>
</dbReference>
<dbReference type="InterPro" id="IPR027417">
    <property type="entry name" value="P-loop_NTPase"/>
</dbReference>
<dbReference type="Gene3D" id="3.40.50.300">
    <property type="entry name" value="P-loop containing nucleotide triphosphate hydrolases"/>
    <property type="match status" value="2"/>
</dbReference>
<dbReference type="PANTHER" id="PTHR11070">
    <property type="entry name" value="UVRD / RECB / PCRA DNA HELICASE FAMILY MEMBER"/>
    <property type="match status" value="1"/>
</dbReference>
<feature type="binding site" evidence="5">
    <location>
        <begin position="34"/>
        <end position="41"/>
    </location>
    <ligand>
        <name>ATP</name>
        <dbReference type="ChEBI" id="CHEBI:30616"/>
    </ligand>
</feature>
<feature type="region of interest" description="Disordered" evidence="6">
    <location>
        <begin position="523"/>
        <end position="610"/>
    </location>
</feature>
<gene>
    <name evidence="8" type="ORF">SAMN04488554_0478</name>
</gene>
<evidence type="ECO:0000313" key="9">
    <source>
        <dbReference type="Proteomes" id="UP000199220"/>
    </source>
</evidence>
<evidence type="ECO:0000259" key="7">
    <source>
        <dbReference type="PROSITE" id="PS51198"/>
    </source>
</evidence>
<accession>A0A1H5CV63</accession>
<evidence type="ECO:0000256" key="2">
    <source>
        <dbReference type="ARBA" id="ARBA00022801"/>
    </source>
</evidence>
<evidence type="ECO:0000256" key="4">
    <source>
        <dbReference type="ARBA" id="ARBA00022840"/>
    </source>
</evidence>
<organism evidence="8 9">
    <name type="scientific">Ruania alba</name>
    <dbReference type="NCBI Taxonomy" id="648782"/>
    <lineage>
        <taxon>Bacteria</taxon>
        <taxon>Bacillati</taxon>
        <taxon>Actinomycetota</taxon>
        <taxon>Actinomycetes</taxon>
        <taxon>Micrococcales</taxon>
        <taxon>Ruaniaceae</taxon>
        <taxon>Ruania</taxon>
    </lineage>
</organism>
<dbReference type="EMBL" id="FNTX01000001">
    <property type="protein sequence ID" value="SED70410.1"/>
    <property type="molecule type" value="Genomic_DNA"/>
</dbReference>
<dbReference type="InterPro" id="IPR013986">
    <property type="entry name" value="DExx_box_DNA_helicase_dom_sf"/>
</dbReference>
<dbReference type="GO" id="GO:0016787">
    <property type="term" value="F:hydrolase activity"/>
    <property type="evidence" value="ECO:0007669"/>
    <property type="project" value="UniProtKB-UniRule"/>
</dbReference>
<dbReference type="PROSITE" id="PS51198">
    <property type="entry name" value="UVRD_HELICASE_ATP_BIND"/>
    <property type="match status" value="1"/>
</dbReference>
<evidence type="ECO:0000313" key="8">
    <source>
        <dbReference type="EMBL" id="SED70410.1"/>
    </source>
</evidence>
<sequence length="610" mass="65808">MPVATADSLVHRLSGAADEARAAILAGGHHVVHGAPGTGKTTTALLTFTEWVRQDPGAAVLLVPTRRRAAAVRDQVSARLQRTTGAVLVRTPASLAFTILRLRASHLGEPAPTLVTGPEQDQALAELLAGHAEREGAPIGWPESVSRETLGLRAFRNELRDLLMRAAEAGLDGEGLTAWGERHHRPEWCAAGRVLTEYTQVMSLGQTTPDRGARYDAATIVDEAVLALRTWEDTVPDVPRPRWSLVLHDDYQDATLATARLLDTLVDDGARVAVFGDADLAVQQFRGGVPALLHTASLPPGRDGAWGATEHVLDDVHRHPAAVREAVTSLTASLPSMAETRRRRARAEPGDGRVRAVLLSTDAQQVAYIARHLREQHVHADVPWSQMAVVVRSGSLVGAVRRGLRTAGVPLAMATPDRPLRDEPAVRPLLVSLRCAITGDVTPEDAAALLVSPIGGMDAVGVRALRRALRQAERRRAGSGTPRTCSGSCSNPPFVASACVWRRTNCRRRGSLMAQLAQMARMVRSVRRPRTRGTRGSSNAWPFRRRTGRCPGPRGAQCPDRPAGADRGPRRTRWPGGHRGDSALGDLGDRRAQPHMATAGARRRGWWGPR</sequence>
<dbReference type="Proteomes" id="UP000199220">
    <property type="component" value="Unassembled WGS sequence"/>
</dbReference>
<reference evidence="9" key="1">
    <citation type="submission" date="2016-10" db="EMBL/GenBank/DDBJ databases">
        <authorList>
            <person name="Varghese N."/>
            <person name="Submissions S."/>
        </authorList>
    </citation>
    <scope>NUCLEOTIDE SEQUENCE [LARGE SCALE GENOMIC DNA]</scope>
    <source>
        <strain evidence="9">DSM 21368</strain>
    </source>
</reference>
<dbReference type="AlphaFoldDB" id="A0A1H5CV63"/>
<name>A0A1H5CV63_9MICO</name>
<dbReference type="InterPro" id="IPR014016">
    <property type="entry name" value="UvrD-like_ATP-bd"/>
</dbReference>
<dbReference type="Pfam" id="PF00580">
    <property type="entry name" value="UvrD-helicase"/>
    <property type="match status" value="1"/>
</dbReference>
<keyword evidence="2 5" id="KW-0378">Hydrolase</keyword>
<dbReference type="InterPro" id="IPR000212">
    <property type="entry name" value="DNA_helicase_UvrD/REP"/>
</dbReference>
<dbReference type="Gene3D" id="1.10.10.160">
    <property type="match status" value="1"/>
</dbReference>
<evidence type="ECO:0000256" key="5">
    <source>
        <dbReference type="PROSITE-ProRule" id="PRU00560"/>
    </source>
</evidence>
<keyword evidence="1 5" id="KW-0547">Nucleotide-binding</keyword>
<keyword evidence="9" id="KW-1185">Reference proteome</keyword>
<dbReference type="SUPFAM" id="SSF52540">
    <property type="entry name" value="P-loop containing nucleoside triphosphate hydrolases"/>
    <property type="match status" value="1"/>
</dbReference>
<keyword evidence="3 5" id="KW-0347">Helicase</keyword>
<dbReference type="GO" id="GO:0033202">
    <property type="term" value="C:DNA helicase complex"/>
    <property type="evidence" value="ECO:0007669"/>
    <property type="project" value="TreeGrafter"/>
</dbReference>
<dbReference type="GO" id="GO:0000725">
    <property type="term" value="P:recombinational repair"/>
    <property type="evidence" value="ECO:0007669"/>
    <property type="project" value="TreeGrafter"/>
</dbReference>
<dbReference type="GO" id="GO:0003677">
    <property type="term" value="F:DNA binding"/>
    <property type="evidence" value="ECO:0007669"/>
    <property type="project" value="InterPro"/>
</dbReference>
<dbReference type="GO" id="GO:0005829">
    <property type="term" value="C:cytosol"/>
    <property type="evidence" value="ECO:0007669"/>
    <property type="project" value="TreeGrafter"/>
</dbReference>
<evidence type="ECO:0000256" key="1">
    <source>
        <dbReference type="ARBA" id="ARBA00022741"/>
    </source>
</evidence>
<proteinExistence type="predicted"/>